<gene>
    <name evidence="1" type="ORF">TIFTF001_052401</name>
</gene>
<proteinExistence type="predicted"/>
<evidence type="ECO:0000313" key="1">
    <source>
        <dbReference type="EMBL" id="GMN74566.1"/>
    </source>
</evidence>
<reference evidence="1" key="1">
    <citation type="submission" date="2023-07" db="EMBL/GenBank/DDBJ databases">
        <title>draft genome sequence of fig (Ficus carica).</title>
        <authorList>
            <person name="Takahashi T."/>
            <person name="Nishimura K."/>
        </authorList>
    </citation>
    <scope>NUCLEOTIDE SEQUENCE</scope>
</reference>
<evidence type="ECO:0000313" key="2">
    <source>
        <dbReference type="Proteomes" id="UP001187192"/>
    </source>
</evidence>
<sequence length="100" mass="11590">EKAWWRWRRSLWWSEGTQGGPELVVVFSFKEKAWWRWRRSLWWSEGTQGGPELVVVSGSSTASFSVAAEVEAADLGRLFLGEGTRKKKKKKKGKFSYFGF</sequence>
<dbReference type="AlphaFoldDB" id="A0AA88EME2"/>
<name>A0AA88EME2_FICCA</name>
<dbReference type="EMBL" id="BTGU01010915">
    <property type="protein sequence ID" value="GMN74566.1"/>
    <property type="molecule type" value="Genomic_DNA"/>
</dbReference>
<organism evidence="1 2">
    <name type="scientific">Ficus carica</name>
    <name type="common">Common fig</name>
    <dbReference type="NCBI Taxonomy" id="3494"/>
    <lineage>
        <taxon>Eukaryota</taxon>
        <taxon>Viridiplantae</taxon>
        <taxon>Streptophyta</taxon>
        <taxon>Embryophyta</taxon>
        <taxon>Tracheophyta</taxon>
        <taxon>Spermatophyta</taxon>
        <taxon>Magnoliopsida</taxon>
        <taxon>eudicotyledons</taxon>
        <taxon>Gunneridae</taxon>
        <taxon>Pentapetalae</taxon>
        <taxon>rosids</taxon>
        <taxon>fabids</taxon>
        <taxon>Rosales</taxon>
        <taxon>Moraceae</taxon>
        <taxon>Ficeae</taxon>
        <taxon>Ficus</taxon>
    </lineage>
</organism>
<protein>
    <submittedName>
        <fullName evidence="1">Uncharacterized protein</fullName>
    </submittedName>
</protein>
<feature type="non-terminal residue" evidence="1">
    <location>
        <position position="1"/>
    </location>
</feature>
<dbReference type="Proteomes" id="UP001187192">
    <property type="component" value="Unassembled WGS sequence"/>
</dbReference>
<accession>A0AA88EME2</accession>
<keyword evidence="2" id="KW-1185">Reference proteome</keyword>
<comment type="caution">
    <text evidence="1">The sequence shown here is derived from an EMBL/GenBank/DDBJ whole genome shotgun (WGS) entry which is preliminary data.</text>
</comment>